<feature type="domain" description="DUF7580" evidence="1">
    <location>
        <begin position="251"/>
        <end position="454"/>
    </location>
</feature>
<dbReference type="PANTHER" id="PTHR35186:SF4">
    <property type="entry name" value="PRION-INHIBITION AND PROPAGATION HELO DOMAIN-CONTAINING PROTEIN"/>
    <property type="match status" value="1"/>
</dbReference>
<dbReference type="GeneID" id="85326735"/>
<protein>
    <recommendedName>
        <fullName evidence="1">DUF7580 domain-containing protein</fullName>
    </recommendedName>
</protein>
<proteinExistence type="predicted"/>
<sequence length="466" mass="52912">MWVASLSRWSSEAQPAYTPGFEVAGIVIETLPIVVSAVEAYVSFMPDWGKTASELKSINQQLTMERSKLYNVCEQLLGDVVPQADVEPMLQDPFGPLWQAKEPNDRIRRRLYDSYDPFEQTVLAVREALETVIQRLSVQITRDGKVEWVDRQWMPREFKKFLDLEGLTRQSVTLEPVRRRRSRVKVVKILRDLSSSIYCALRSSIVCTDPHDEKGHIRLFVKSETILLFRSPGKLPTTDITFTKIPPPTLGLCAALKEAREARPVRYGCLADRERTEHHFEVYPLGATADSDRWSIVTLQDVLERRPETGLQSLVWLEEKVRLALAVASAVLQLSKTPWLPGTLTSKSVHFFNRGSPVSYQHPFLSRSFPHVPTQPRTNTTLFALEILLLEIILGAALDQLREPQDDLAGLLEQRVALISPPYKTVVERCIGCSTTQDLSEEQFRQKVYEGVVIKELAAILEHAKL</sequence>
<dbReference type="PANTHER" id="PTHR35186">
    <property type="entry name" value="ANK_REP_REGION DOMAIN-CONTAINING PROTEIN"/>
    <property type="match status" value="1"/>
</dbReference>
<organism evidence="2 3">
    <name type="scientific">Lasiosphaeria miniovina</name>
    <dbReference type="NCBI Taxonomy" id="1954250"/>
    <lineage>
        <taxon>Eukaryota</taxon>
        <taxon>Fungi</taxon>
        <taxon>Dikarya</taxon>
        <taxon>Ascomycota</taxon>
        <taxon>Pezizomycotina</taxon>
        <taxon>Sordariomycetes</taxon>
        <taxon>Sordariomycetidae</taxon>
        <taxon>Sordariales</taxon>
        <taxon>Lasiosphaeriaceae</taxon>
        <taxon>Lasiosphaeria</taxon>
    </lineage>
</organism>
<dbReference type="EMBL" id="JAUIRO010000001">
    <property type="protein sequence ID" value="KAK0735123.1"/>
    <property type="molecule type" value="Genomic_DNA"/>
</dbReference>
<dbReference type="Pfam" id="PF24476">
    <property type="entry name" value="DUF7580"/>
    <property type="match status" value="1"/>
</dbReference>
<gene>
    <name evidence="2" type="ORF">B0T26DRAFT_737564</name>
</gene>
<dbReference type="RefSeq" id="XP_060304000.1">
    <property type="nucleotide sequence ID" value="XM_060443465.1"/>
</dbReference>
<evidence type="ECO:0000313" key="3">
    <source>
        <dbReference type="Proteomes" id="UP001172101"/>
    </source>
</evidence>
<evidence type="ECO:0000259" key="1">
    <source>
        <dbReference type="Pfam" id="PF24476"/>
    </source>
</evidence>
<name>A0AA40EGV4_9PEZI</name>
<dbReference type="InterPro" id="IPR056002">
    <property type="entry name" value="DUF7580"/>
</dbReference>
<keyword evidence="3" id="KW-1185">Reference proteome</keyword>
<evidence type="ECO:0000313" key="2">
    <source>
        <dbReference type="EMBL" id="KAK0735123.1"/>
    </source>
</evidence>
<reference evidence="2" key="1">
    <citation type="submission" date="2023-06" db="EMBL/GenBank/DDBJ databases">
        <title>Genome-scale phylogeny and comparative genomics of the fungal order Sordariales.</title>
        <authorList>
            <consortium name="Lawrence Berkeley National Laboratory"/>
            <person name="Hensen N."/>
            <person name="Bonometti L."/>
            <person name="Westerberg I."/>
            <person name="Brannstrom I.O."/>
            <person name="Guillou S."/>
            <person name="Cros-Aarteil S."/>
            <person name="Calhoun S."/>
            <person name="Haridas S."/>
            <person name="Kuo A."/>
            <person name="Mondo S."/>
            <person name="Pangilinan J."/>
            <person name="Riley R."/>
            <person name="LaButti K."/>
            <person name="Andreopoulos B."/>
            <person name="Lipzen A."/>
            <person name="Chen C."/>
            <person name="Yanf M."/>
            <person name="Daum C."/>
            <person name="Ng V."/>
            <person name="Clum A."/>
            <person name="Steindorff A."/>
            <person name="Ohm R."/>
            <person name="Martin F."/>
            <person name="Silar P."/>
            <person name="Natvig D."/>
            <person name="Lalanne C."/>
            <person name="Gautier V."/>
            <person name="Ament-velasquez S.L."/>
            <person name="Kruys A."/>
            <person name="Hutchinson M.I."/>
            <person name="Powell A.J."/>
            <person name="Barry K."/>
            <person name="Miller A.N."/>
            <person name="Grigoriev I.V."/>
            <person name="Debuchy R."/>
            <person name="Gladieux P."/>
            <person name="Thoren M.H."/>
            <person name="Johannesson H."/>
        </authorList>
    </citation>
    <scope>NUCLEOTIDE SEQUENCE</scope>
    <source>
        <strain evidence="2">SMH2392-1A</strain>
    </source>
</reference>
<accession>A0AA40EGV4</accession>
<dbReference type="AlphaFoldDB" id="A0AA40EGV4"/>
<dbReference type="Proteomes" id="UP001172101">
    <property type="component" value="Unassembled WGS sequence"/>
</dbReference>
<comment type="caution">
    <text evidence="2">The sequence shown here is derived from an EMBL/GenBank/DDBJ whole genome shotgun (WGS) entry which is preliminary data.</text>
</comment>